<keyword evidence="1" id="KW-1133">Transmembrane helix</keyword>
<proteinExistence type="predicted"/>
<gene>
    <name evidence="2" type="ORF">GCM10011322_42800</name>
</gene>
<dbReference type="RefSeq" id="WP_188915312.1">
    <property type="nucleotide sequence ID" value="NZ_BMMF01000015.1"/>
</dbReference>
<organism evidence="2 3">
    <name type="scientific">Salinarimonas ramus</name>
    <dbReference type="NCBI Taxonomy" id="690164"/>
    <lineage>
        <taxon>Bacteria</taxon>
        <taxon>Pseudomonadati</taxon>
        <taxon>Pseudomonadota</taxon>
        <taxon>Alphaproteobacteria</taxon>
        <taxon>Hyphomicrobiales</taxon>
        <taxon>Salinarimonadaceae</taxon>
        <taxon>Salinarimonas</taxon>
    </lineage>
</organism>
<keyword evidence="1" id="KW-0472">Membrane</keyword>
<evidence type="ECO:0000313" key="3">
    <source>
        <dbReference type="Proteomes" id="UP000600449"/>
    </source>
</evidence>
<protein>
    <submittedName>
        <fullName evidence="2">Uncharacterized protein</fullName>
    </submittedName>
</protein>
<feature type="transmembrane region" description="Helical" evidence="1">
    <location>
        <begin position="39"/>
        <end position="58"/>
    </location>
</feature>
<dbReference type="AlphaFoldDB" id="A0A917QIB3"/>
<keyword evidence="1" id="KW-0812">Transmembrane</keyword>
<evidence type="ECO:0000256" key="1">
    <source>
        <dbReference type="SAM" id="Phobius"/>
    </source>
</evidence>
<keyword evidence="3" id="KW-1185">Reference proteome</keyword>
<dbReference type="Proteomes" id="UP000600449">
    <property type="component" value="Unassembled WGS sequence"/>
</dbReference>
<comment type="caution">
    <text evidence="2">The sequence shown here is derived from an EMBL/GenBank/DDBJ whole genome shotgun (WGS) entry which is preliminary data.</text>
</comment>
<name>A0A917QIB3_9HYPH</name>
<evidence type="ECO:0000313" key="2">
    <source>
        <dbReference type="EMBL" id="GGK51158.1"/>
    </source>
</evidence>
<reference evidence="2 3" key="1">
    <citation type="journal article" date="2014" name="Int. J. Syst. Evol. Microbiol.">
        <title>Complete genome sequence of Corynebacterium casei LMG S-19264T (=DSM 44701T), isolated from a smear-ripened cheese.</title>
        <authorList>
            <consortium name="US DOE Joint Genome Institute (JGI-PGF)"/>
            <person name="Walter F."/>
            <person name="Albersmeier A."/>
            <person name="Kalinowski J."/>
            <person name="Ruckert C."/>
        </authorList>
    </citation>
    <scope>NUCLEOTIDE SEQUENCE [LARGE SCALE GENOMIC DNA]</scope>
    <source>
        <strain evidence="2 3">CGMCC 1.9161</strain>
    </source>
</reference>
<accession>A0A917QIB3</accession>
<dbReference type="EMBL" id="BMMF01000015">
    <property type="protein sequence ID" value="GGK51158.1"/>
    <property type="molecule type" value="Genomic_DNA"/>
</dbReference>
<sequence>MIGIGEIVWALMALALVALIVVAVGFVGKRRGGPGQGQAIAGLVLVAILAVAFAFWSWRLYQVRPVAPVTTAPAGALENAPATR</sequence>
<feature type="transmembrane region" description="Helical" evidence="1">
    <location>
        <begin position="6"/>
        <end position="27"/>
    </location>
</feature>